<dbReference type="SUPFAM" id="SSF81383">
    <property type="entry name" value="F-box domain"/>
    <property type="match status" value="1"/>
</dbReference>
<dbReference type="InterPro" id="IPR036047">
    <property type="entry name" value="F-box-like_dom_sf"/>
</dbReference>
<dbReference type="InterPro" id="IPR050232">
    <property type="entry name" value="FBL13/AtMIF1-like"/>
</dbReference>
<dbReference type="GeneID" id="110424288"/>
<dbReference type="Pfam" id="PF24758">
    <property type="entry name" value="LRR_At5g56370"/>
    <property type="match status" value="1"/>
</dbReference>
<protein>
    <submittedName>
        <fullName evidence="3">FBD-associated F-box protein At5g22730-like</fullName>
    </submittedName>
</protein>
<keyword evidence="2" id="KW-1185">Reference proteome</keyword>
<dbReference type="SUPFAM" id="SSF52047">
    <property type="entry name" value="RNI-like"/>
    <property type="match status" value="1"/>
</dbReference>
<dbReference type="Proteomes" id="UP000504621">
    <property type="component" value="Unplaced"/>
</dbReference>
<evidence type="ECO:0000313" key="3">
    <source>
        <dbReference type="RefSeq" id="XP_021294513.1"/>
    </source>
</evidence>
<dbReference type="InterPro" id="IPR001810">
    <property type="entry name" value="F-box_dom"/>
</dbReference>
<organism evidence="2 3">
    <name type="scientific">Herrania umbratica</name>
    <dbReference type="NCBI Taxonomy" id="108875"/>
    <lineage>
        <taxon>Eukaryota</taxon>
        <taxon>Viridiplantae</taxon>
        <taxon>Streptophyta</taxon>
        <taxon>Embryophyta</taxon>
        <taxon>Tracheophyta</taxon>
        <taxon>Spermatophyta</taxon>
        <taxon>Magnoliopsida</taxon>
        <taxon>eudicotyledons</taxon>
        <taxon>Gunneridae</taxon>
        <taxon>Pentapetalae</taxon>
        <taxon>rosids</taxon>
        <taxon>malvids</taxon>
        <taxon>Malvales</taxon>
        <taxon>Malvaceae</taxon>
        <taxon>Byttnerioideae</taxon>
        <taxon>Herrania</taxon>
    </lineage>
</organism>
<dbReference type="AlphaFoldDB" id="A0A6J1B5P9"/>
<evidence type="ECO:0000259" key="1">
    <source>
        <dbReference type="PROSITE" id="PS50181"/>
    </source>
</evidence>
<name>A0A6J1B5P9_9ROSI</name>
<dbReference type="OrthoDB" id="613853at2759"/>
<dbReference type="PANTHER" id="PTHR31900">
    <property type="entry name" value="F-BOX/RNI SUPERFAMILY PROTEIN-RELATED"/>
    <property type="match status" value="1"/>
</dbReference>
<dbReference type="InterPro" id="IPR032675">
    <property type="entry name" value="LRR_dom_sf"/>
</dbReference>
<dbReference type="InterPro" id="IPR053781">
    <property type="entry name" value="F-box_AtFBL13-like"/>
</dbReference>
<dbReference type="Gene3D" id="1.20.1280.50">
    <property type="match status" value="1"/>
</dbReference>
<reference evidence="3" key="1">
    <citation type="submission" date="2025-08" db="UniProtKB">
        <authorList>
            <consortium name="RefSeq"/>
        </authorList>
    </citation>
    <scope>IDENTIFICATION</scope>
    <source>
        <tissue evidence="3">Leaf</tissue>
    </source>
</reference>
<dbReference type="InterPro" id="IPR055411">
    <property type="entry name" value="LRR_FXL15/At3g58940/PEG3-like"/>
</dbReference>
<dbReference type="RefSeq" id="XP_021294513.1">
    <property type="nucleotide sequence ID" value="XM_021438838.1"/>
</dbReference>
<accession>A0A6J1B5P9</accession>
<proteinExistence type="predicted"/>
<evidence type="ECO:0000313" key="2">
    <source>
        <dbReference type="Proteomes" id="UP000504621"/>
    </source>
</evidence>
<gene>
    <name evidence="3" type="primary">LOC110424288</name>
</gene>
<sequence>MERECDRISNLPDPLLEHILTFLPTKYAIRTGVLSKRWKGLWVSQPYISLSHDGLNGRIVEFKNLSIRDRTVKVSKYKNFFDKILLHPQARVKKLQISAPERLEALEFNRWFQAIMKEGLEELNLDFAIFSDAPVSILTVCNTLVTLKLDFGALSAHKFPKSFYFPNLKTMQLCGFILANNFTYQLLQSKNLESLILTYFMFDLMSRDSMPDCFEQKKALPNLNYAQMNCPYTFRGEDSTHFFLKNMIDVVSNAKDLNLSLSIMEYLAHDDLPEFNNLKHIKLYVQSFHVRAMCYILQKALNLESLHIEFIRPYGNVPLMLEELRSCCSQANLKVIQMTNFILEEDLVLDLVKLILESTGSLKDIVIELVEQPTMNNFLRCQKLLKLPRISECCILHLKWDFNYSYYTYHLR</sequence>
<dbReference type="PANTHER" id="PTHR31900:SF27">
    <property type="entry name" value="FBD DOMAIN-CONTAINING PROTEIN"/>
    <property type="match status" value="1"/>
</dbReference>
<dbReference type="CDD" id="cd22160">
    <property type="entry name" value="F-box_AtFBL13-like"/>
    <property type="match status" value="1"/>
</dbReference>
<dbReference type="Gene3D" id="3.80.10.10">
    <property type="entry name" value="Ribonuclease Inhibitor"/>
    <property type="match status" value="1"/>
</dbReference>
<dbReference type="PROSITE" id="PS50181">
    <property type="entry name" value="FBOX"/>
    <property type="match status" value="1"/>
</dbReference>
<feature type="domain" description="F-box" evidence="1">
    <location>
        <begin position="5"/>
        <end position="41"/>
    </location>
</feature>
<dbReference type="Pfam" id="PF00646">
    <property type="entry name" value="F-box"/>
    <property type="match status" value="1"/>
</dbReference>